<keyword evidence="3" id="KW-0808">Transferase</keyword>
<dbReference type="GO" id="GO:0043235">
    <property type="term" value="C:receptor complex"/>
    <property type="evidence" value="ECO:0007669"/>
    <property type="project" value="TreeGrafter"/>
</dbReference>
<keyword evidence="6" id="KW-0067">ATP-binding</keyword>
<dbReference type="GO" id="GO:0007169">
    <property type="term" value="P:cell surface receptor protein tyrosine kinase signaling pathway"/>
    <property type="evidence" value="ECO:0007669"/>
    <property type="project" value="InterPro"/>
</dbReference>
<feature type="compositionally biased region" description="Low complexity" evidence="9">
    <location>
        <begin position="203"/>
        <end position="223"/>
    </location>
</feature>
<dbReference type="InterPro" id="IPR050122">
    <property type="entry name" value="RTK"/>
</dbReference>
<reference evidence="11 12" key="1">
    <citation type="submission" date="2024-02" db="EMBL/GenBank/DDBJ databases">
        <title>Chromosome-scale genome assembly of the rough periwinkle Littorina saxatilis.</title>
        <authorList>
            <person name="De Jode A."/>
            <person name="Faria R."/>
            <person name="Formenti G."/>
            <person name="Sims Y."/>
            <person name="Smith T.P."/>
            <person name="Tracey A."/>
            <person name="Wood J.M.D."/>
            <person name="Zagrodzka Z.B."/>
            <person name="Johannesson K."/>
            <person name="Butlin R.K."/>
            <person name="Leder E.H."/>
        </authorList>
    </citation>
    <scope>NUCLEOTIDE SEQUENCE [LARGE SCALE GENOMIC DNA]</scope>
    <source>
        <strain evidence="11">Snail1</strain>
        <tissue evidence="11">Muscle</tissue>
    </source>
</reference>
<organism evidence="11 12">
    <name type="scientific">Littorina saxatilis</name>
    <dbReference type="NCBI Taxonomy" id="31220"/>
    <lineage>
        <taxon>Eukaryota</taxon>
        <taxon>Metazoa</taxon>
        <taxon>Spiralia</taxon>
        <taxon>Lophotrochozoa</taxon>
        <taxon>Mollusca</taxon>
        <taxon>Gastropoda</taxon>
        <taxon>Caenogastropoda</taxon>
        <taxon>Littorinimorpha</taxon>
        <taxon>Littorinoidea</taxon>
        <taxon>Littorinidae</taxon>
        <taxon>Littorina</taxon>
    </lineage>
</organism>
<evidence type="ECO:0000256" key="5">
    <source>
        <dbReference type="ARBA" id="ARBA00022777"/>
    </source>
</evidence>
<keyword evidence="2" id="KW-0597">Phosphoprotein</keyword>
<dbReference type="InterPro" id="IPR002011">
    <property type="entry name" value="Tyr_kinase_rcpt_2_CS"/>
</dbReference>
<dbReference type="AlphaFoldDB" id="A0AAN9B8S4"/>
<dbReference type="EC" id="2.7.10.1" evidence="1"/>
<evidence type="ECO:0000256" key="1">
    <source>
        <dbReference type="ARBA" id="ARBA00011902"/>
    </source>
</evidence>
<evidence type="ECO:0000256" key="8">
    <source>
        <dbReference type="ARBA" id="ARBA00051243"/>
    </source>
</evidence>
<dbReference type="PANTHER" id="PTHR24416">
    <property type="entry name" value="TYROSINE-PROTEIN KINASE RECEPTOR"/>
    <property type="match status" value="1"/>
</dbReference>
<feature type="region of interest" description="Disordered" evidence="9">
    <location>
        <begin position="337"/>
        <end position="427"/>
    </location>
</feature>
<dbReference type="CDD" id="cd00192">
    <property type="entry name" value="PTKc"/>
    <property type="match status" value="1"/>
</dbReference>
<comment type="caution">
    <text evidence="11">The sequence shown here is derived from an EMBL/GenBank/DDBJ whole genome shotgun (WGS) entry which is preliminary data.</text>
</comment>
<dbReference type="InterPro" id="IPR011009">
    <property type="entry name" value="Kinase-like_dom_sf"/>
</dbReference>
<dbReference type="GO" id="GO:0004714">
    <property type="term" value="F:transmembrane receptor protein tyrosine kinase activity"/>
    <property type="evidence" value="ECO:0007669"/>
    <property type="project" value="UniProtKB-EC"/>
</dbReference>
<dbReference type="FunFam" id="1.10.510.10:FF:000554">
    <property type="entry name" value="Predicted protein"/>
    <property type="match status" value="1"/>
</dbReference>
<dbReference type="EMBL" id="JBAMIC010000010">
    <property type="protein sequence ID" value="KAK7101378.1"/>
    <property type="molecule type" value="Genomic_DNA"/>
</dbReference>
<feature type="region of interest" description="Disordered" evidence="9">
    <location>
        <begin position="194"/>
        <end position="230"/>
    </location>
</feature>
<evidence type="ECO:0000256" key="2">
    <source>
        <dbReference type="ARBA" id="ARBA00022553"/>
    </source>
</evidence>
<evidence type="ECO:0000256" key="6">
    <source>
        <dbReference type="ARBA" id="ARBA00022840"/>
    </source>
</evidence>
<keyword evidence="5" id="KW-0418">Kinase</keyword>
<dbReference type="SUPFAM" id="SSF56112">
    <property type="entry name" value="Protein kinase-like (PK-like)"/>
    <property type="match status" value="1"/>
</dbReference>
<dbReference type="PRINTS" id="PR00109">
    <property type="entry name" value="TYRKINASE"/>
</dbReference>
<dbReference type="InterPro" id="IPR000719">
    <property type="entry name" value="Prot_kinase_dom"/>
</dbReference>
<dbReference type="PROSITE" id="PS00239">
    <property type="entry name" value="RECEPTOR_TYR_KIN_II"/>
    <property type="match status" value="1"/>
</dbReference>
<dbReference type="Pfam" id="PF07714">
    <property type="entry name" value="PK_Tyr_Ser-Thr"/>
    <property type="match status" value="1"/>
</dbReference>
<dbReference type="Gene3D" id="1.10.510.10">
    <property type="entry name" value="Transferase(Phosphotransferase) domain 1"/>
    <property type="match status" value="1"/>
</dbReference>
<feature type="compositionally biased region" description="Low complexity" evidence="9">
    <location>
        <begin position="388"/>
        <end position="403"/>
    </location>
</feature>
<feature type="domain" description="Protein kinase" evidence="10">
    <location>
        <begin position="1"/>
        <end position="147"/>
    </location>
</feature>
<feature type="compositionally biased region" description="Polar residues" evidence="9">
    <location>
        <begin position="337"/>
        <end position="351"/>
    </location>
</feature>
<keyword evidence="7" id="KW-0829">Tyrosine-protein kinase</keyword>
<proteinExistence type="predicted"/>
<dbReference type="GO" id="GO:0005524">
    <property type="term" value="F:ATP binding"/>
    <property type="evidence" value="ECO:0007669"/>
    <property type="project" value="UniProtKB-KW"/>
</dbReference>
<evidence type="ECO:0000259" key="10">
    <source>
        <dbReference type="PROSITE" id="PS50011"/>
    </source>
</evidence>
<keyword evidence="12" id="KW-1185">Reference proteome</keyword>
<evidence type="ECO:0000313" key="11">
    <source>
        <dbReference type="EMBL" id="KAK7101378.1"/>
    </source>
</evidence>
<accession>A0AAN9B8S4</accession>
<dbReference type="PROSITE" id="PS00109">
    <property type="entry name" value="PROTEIN_KINASE_TYR"/>
    <property type="match status" value="1"/>
</dbReference>
<dbReference type="InterPro" id="IPR001245">
    <property type="entry name" value="Ser-Thr/Tyr_kinase_cat_dom"/>
</dbReference>
<gene>
    <name evidence="11" type="ORF">V1264_019767</name>
</gene>
<comment type="catalytic activity">
    <reaction evidence="8">
        <text>L-tyrosyl-[protein] + ATP = O-phospho-L-tyrosyl-[protein] + ADP + H(+)</text>
        <dbReference type="Rhea" id="RHEA:10596"/>
        <dbReference type="Rhea" id="RHEA-COMP:10136"/>
        <dbReference type="Rhea" id="RHEA-COMP:20101"/>
        <dbReference type="ChEBI" id="CHEBI:15378"/>
        <dbReference type="ChEBI" id="CHEBI:30616"/>
        <dbReference type="ChEBI" id="CHEBI:46858"/>
        <dbReference type="ChEBI" id="CHEBI:61978"/>
        <dbReference type="ChEBI" id="CHEBI:456216"/>
        <dbReference type="EC" id="2.7.10.1"/>
    </reaction>
</comment>
<sequence length="457" mass="48396">MEYLANNKFVHRDLAARNCMLDETLHVKVADFGLCRDVYEKGYYRSDNKKKLPIRWMAMESIESGTYTSKSDVWSLGVVMWEMTTRGTTPYPGVEGWDILRYLVAGRRLDQPFLCPDALFALMERCWKTQPLERPTFRDVVHDVESLTESLQQPAACNALCVTSLVTLPECHRFKDDDAIVQKVAAAMRKMSQGGGNKLSAASPQLSPVSHDSSSSSVFTASPGDAHSKAHGDKAAAVGFTFPAGSQAARCAVTPCVSSEKVKASEGIPLTVMSGGGGTKPGGRNTWGGCGETVSSAAGGSGLRPADIVAGSVSLKPAELVHGQDDGYFMLEQQDVTPVNSRPDTPSTRSVRQAGHASSGLDTPGSVTPGSVTPGSATPGSVPPGSVPPGSVTPDPVTPSSTPLISRRRLAAGGDGGGSADSVPSVSFYRRNKLADTSCKDDGYQYFELEREGSVKL</sequence>
<dbReference type="PROSITE" id="PS50011">
    <property type="entry name" value="PROTEIN_KINASE_DOM"/>
    <property type="match status" value="1"/>
</dbReference>
<dbReference type="Proteomes" id="UP001374579">
    <property type="component" value="Unassembled WGS sequence"/>
</dbReference>
<name>A0AAN9B8S4_9CAEN</name>
<dbReference type="InterPro" id="IPR020635">
    <property type="entry name" value="Tyr_kinase_cat_dom"/>
</dbReference>
<dbReference type="PANTHER" id="PTHR24416:SF564">
    <property type="entry name" value="MACROPHAGE-STIMULATING PROTEIN RECEPTOR"/>
    <property type="match status" value="1"/>
</dbReference>
<keyword evidence="4" id="KW-0547">Nucleotide-binding</keyword>
<protein>
    <recommendedName>
        <fullName evidence="1">receptor protein-tyrosine kinase</fullName>
        <ecNumber evidence="1">2.7.10.1</ecNumber>
    </recommendedName>
</protein>
<evidence type="ECO:0000313" key="12">
    <source>
        <dbReference type="Proteomes" id="UP001374579"/>
    </source>
</evidence>
<dbReference type="GO" id="GO:0005886">
    <property type="term" value="C:plasma membrane"/>
    <property type="evidence" value="ECO:0007669"/>
    <property type="project" value="TreeGrafter"/>
</dbReference>
<evidence type="ECO:0000256" key="4">
    <source>
        <dbReference type="ARBA" id="ARBA00022741"/>
    </source>
</evidence>
<dbReference type="InterPro" id="IPR008266">
    <property type="entry name" value="Tyr_kinase_AS"/>
</dbReference>
<dbReference type="SMART" id="SM00219">
    <property type="entry name" value="TyrKc"/>
    <property type="match status" value="1"/>
</dbReference>
<evidence type="ECO:0000256" key="9">
    <source>
        <dbReference type="SAM" id="MobiDB-lite"/>
    </source>
</evidence>
<dbReference type="GO" id="GO:0016477">
    <property type="term" value="P:cell migration"/>
    <property type="evidence" value="ECO:0007669"/>
    <property type="project" value="TreeGrafter"/>
</dbReference>
<evidence type="ECO:0000256" key="3">
    <source>
        <dbReference type="ARBA" id="ARBA00022679"/>
    </source>
</evidence>
<evidence type="ECO:0000256" key="7">
    <source>
        <dbReference type="ARBA" id="ARBA00023137"/>
    </source>
</evidence>
<dbReference type="GO" id="GO:0007399">
    <property type="term" value="P:nervous system development"/>
    <property type="evidence" value="ECO:0007669"/>
    <property type="project" value="TreeGrafter"/>
</dbReference>